<reference evidence="1" key="1">
    <citation type="submission" date="2018-11" db="EMBL/GenBank/DDBJ databases">
        <authorList>
            <consortium name="Pathogen Informatics"/>
        </authorList>
    </citation>
    <scope>NUCLEOTIDE SEQUENCE</scope>
</reference>
<comment type="caution">
    <text evidence="1">The sequence shown here is derived from an EMBL/GenBank/DDBJ whole genome shotgun (WGS) entry which is preliminary data.</text>
</comment>
<dbReference type="AlphaFoldDB" id="A0A448WZI9"/>
<sequence length="183" mass="20306">MLGCGRVTVGRGRSDATVSTPVSACEHLCTCIPTQALSAHVAPGTHKCRPIAQNGDFCIFAPWTMYDLPTVLLGRVQTRQTDRQTDRLTYRCTHMGTRQRADTLNSPAEDMHTAGRHMLAGGCVTETTTSVPEVGSRDPLFSQSADSFRQLSHKIWLVTEKNYLKKCFDAILITISFRYTRVI</sequence>
<dbReference type="Proteomes" id="UP000784294">
    <property type="component" value="Unassembled WGS sequence"/>
</dbReference>
<evidence type="ECO:0000313" key="1">
    <source>
        <dbReference type="EMBL" id="VEL24115.1"/>
    </source>
</evidence>
<accession>A0A448WZI9</accession>
<name>A0A448WZI9_9PLAT</name>
<dbReference type="EMBL" id="CAAALY010065949">
    <property type="protein sequence ID" value="VEL24115.1"/>
    <property type="molecule type" value="Genomic_DNA"/>
</dbReference>
<proteinExistence type="predicted"/>
<keyword evidence="2" id="KW-1185">Reference proteome</keyword>
<evidence type="ECO:0000313" key="2">
    <source>
        <dbReference type="Proteomes" id="UP000784294"/>
    </source>
</evidence>
<organism evidence="1 2">
    <name type="scientific">Protopolystoma xenopodis</name>
    <dbReference type="NCBI Taxonomy" id="117903"/>
    <lineage>
        <taxon>Eukaryota</taxon>
        <taxon>Metazoa</taxon>
        <taxon>Spiralia</taxon>
        <taxon>Lophotrochozoa</taxon>
        <taxon>Platyhelminthes</taxon>
        <taxon>Monogenea</taxon>
        <taxon>Polyopisthocotylea</taxon>
        <taxon>Polystomatidea</taxon>
        <taxon>Polystomatidae</taxon>
        <taxon>Protopolystoma</taxon>
    </lineage>
</organism>
<gene>
    <name evidence="1" type="ORF">PXEA_LOCUS17555</name>
</gene>
<protein>
    <submittedName>
        <fullName evidence="1">Uncharacterized protein</fullName>
    </submittedName>
</protein>